<dbReference type="Gene3D" id="3.30.565.10">
    <property type="entry name" value="Histidine kinase-like ATPase, C-terminal domain"/>
    <property type="match status" value="1"/>
</dbReference>
<feature type="domain" description="Histidine kinase" evidence="9">
    <location>
        <begin position="16"/>
        <end position="199"/>
    </location>
</feature>
<dbReference type="InterPro" id="IPR003594">
    <property type="entry name" value="HATPase_dom"/>
</dbReference>
<comment type="catalytic activity">
    <reaction evidence="1">
        <text>ATP + protein L-histidine = ADP + protein N-phospho-L-histidine.</text>
        <dbReference type="EC" id="2.7.13.3"/>
    </reaction>
</comment>
<keyword evidence="4" id="KW-1003">Cell membrane</keyword>
<evidence type="ECO:0000256" key="7">
    <source>
        <dbReference type="ARBA" id="ARBA00022777"/>
    </source>
</evidence>
<dbReference type="Pfam" id="PF02518">
    <property type="entry name" value="HATPase_c"/>
    <property type="match status" value="1"/>
</dbReference>
<keyword evidence="4" id="KW-0472">Membrane</keyword>
<dbReference type="InterPro" id="IPR005467">
    <property type="entry name" value="His_kinase_dom"/>
</dbReference>
<keyword evidence="6" id="KW-0547">Nucleotide-binding</keyword>
<evidence type="ECO:0000256" key="2">
    <source>
        <dbReference type="ARBA" id="ARBA00004651"/>
    </source>
</evidence>
<accession>A0A4Q4ZIJ4</accession>
<evidence type="ECO:0000259" key="9">
    <source>
        <dbReference type="PROSITE" id="PS50109"/>
    </source>
</evidence>
<dbReference type="SUPFAM" id="SSF55874">
    <property type="entry name" value="ATPase domain of HSP90 chaperone/DNA topoisomerase II/histidine kinase"/>
    <property type="match status" value="1"/>
</dbReference>
<organism evidence="10 11">
    <name type="scientific">Nocardioides guangzhouensis</name>
    <dbReference type="NCBI Taxonomy" id="2497878"/>
    <lineage>
        <taxon>Bacteria</taxon>
        <taxon>Bacillati</taxon>
        <taxon>Actinomycetota</taxon>
        <taxon>Actinomycetes</taxon>
        <taxon>Propionibacteriales</taxon>
        <taxon>Nocardioidaceae</taxon>
        <taxon>Nocardioides</taxon>
    </lineage>
</organism>
<dbReference type="GO" id="GO:0005524">
    <property type="term" value="F:ATP binding"/>
    <property type="evidence" value="ECO:0007669"/>
    <property type="project" value="UniProtKB-KW"/>
</dbReference>
<dbReference type="GO" id="GO:0000155">
    <property type="term" value="F:phosphorelay sensor kinase activity"/>
    <property type="evidence" value="ECO:0007669"/>
    <property type="project" value="InterPro"/>
</dbReference>
<dbReference type="Proteomes" id="UP000295198">
    <property type="component" value="Unassembled WGS sequence"/>
</dbReference>
<keyword evidence="8" id="KW-0067">ATP-binding</keyword>
<keyword evidence="5" id="KW-0808">Transferase</keyword>
<dbReference type="SMART" id="SM00387">
    <property type="entry name" value="HATPase_c"/>
    <property type="match status" value="1"/>
</dbReference>
<dbReference type="SUPFAM" id="SSF47384">
    <property type="entry name" value="Homodimeric domain of signal transducing histidine kinase"/>
    <property type="match status" value="1"/>
</dbReference>
<evidence type="ECO:0000256" key="5">
    <source>
        <dbReference type="ARBA" id="ARBA00022679"/>
    </source>
</evidence>
<dbReference type="EC" id="2.7.13.3" evidence="3"/>
<dbReference type="EMBL" id="SDKM01000007">
    <property type="protein sequence ID" value="RYP87276.1"/>
    <property type="molecule type" value="Genomic_DNA"/>
</dbReference>
<reference evidence="10 11" key="1">
    <citation type="submission" date="2019-01" db="EMBL/GenBank/DDBJ databases">
        <title>Nocardioides guangzhouensis sp. nov., an actinobacterium isolated from soil.</title>
        <authorList>
            <person name="Fu Y."/>
            <person name="Cai Y."/>
            <person name="Lin Z."/>
            <person name="Chen P."/>
        </authorList>
    </citation>
    <scope>NUCLEOTIDE SEQUENCE [LARGE SCALE GENOMIC DNA]</scope>
    <source>
        <strain evidence="10 11">130</strain>
    </source>
</reference>
<evidence type="ECO:0000256" key="8">
    <source>
        <dbReference type="ARBA" id="ARBA00022840"/>
    </source>
</evidence>
<gene>
    <name evidence="10" type="ORF">EKO23_06670</name>
</gene>
<keyword evidence="7" id="KW-0418">Kinase</keyword>
<evidence type="ECO:0000256" key="3">
    <source>
        <dbReference type="ARBA" id="ARBA00012438"/>
    </source>
</evidence>
<dbReference type="PANTHER" id="PTHR44936:SF10">
    <property type="entry name" value="SENSOR PROTEIN RSTB"/>
    <property type="match status" value="1"/>
</dbReference>
<keyword evidence="11" id="KW-1185">Reference proteome</keyword>
<proteinExistence type="predicted"/>
<comment type="subcellular location">
    <subcellularLocation>
        <location evidence="2">Cell membrane</location>
        <topology evidence="2">Multi-pass membrane protein</topology>
    </subcellularLocation>
</comment>
<dbReference type="PROSITE" id="PS50109">
    <property type="entry name" value="HIS_KIN"/>
    <property type="match status" value="1"/>
</dbReference>
<evidence type="ECO:0000313" key="10">
    <source>
        <dbReference type="EMBL" id="RYP87276.1"/>
    </source>
</evidence>
<dbReference type="GO" id="GO:0005886">
    <property type="term" value="C:plasma membrane"/>
    <property type="evidence" value="ECO:0007669"/>
    <property type="project" value="UniProtKB-SubCell"/>
</dbReference>
<comment type="caution">
    <text evidence="10">The sequence shown here is derived from an EMBL/GenBank/DDBJ whole genome shotgun (WGS) entry which is preliminary data.</text>
</comment>
<dbReference type="InterPro" id="IPR036097">
    <property type="entry name" value="HisK_dim/P_sf"/>
</dbReference>
<dbReference type="InterPro" id="IPR050980">
    <property type="entry name" value="2C_sensor_his_kinase"/>
</dbReference>
<dbReference type="InterPro" id="IPR036890">
    <property type="entry name" value="HATPase_C_sf"/>
</dbReference>
<protein>
    <recommendedName>
        <fullName evidence="3">histidine kinase</fullName>
        <ecNumber evidence="3">2.7.13.3</ecNumber>
    </recommendedName>
</protein>
<dbReference type="CDD" id="cd00082">
    <property type="entry name" value="HisKA"/>
    <property type="match status" value="1"/>
</dbReference>
<evidence type="ECO:0000256" key="1">
    <source>
        <dbReference type="ARBA" id="ARBA00000085"/>
    </source>
</evidence>
<dbReference type="RefSeq" id="WP_134715454.1">
    <property type="nucleotide sequence ID" value="NZ_SDKM01000007.1"/>
</dbReference>
<dbReference type="AlphaFoldDB" id="A0A4Q4ZIJ4"/>
<evidence type="ECO:0000313" key="11">
    <source>
        <dbReference type="Proteomes" id="UP000295198"/>
    </source>
</evidence>
<dbReference type="OrthoDB" id="3830820at2"/>
<dbReference type="PANTHER" id="PTHR44936">
    <property type="entry name" value="SENSOR PROTEIN CREC"/>
    <property type="match status" value="1"/>
</dbReference>
<name>A0A4Q4ZIJ4_9ACTN</name>
<evidence type="ECO:0000256" key="4">
    <source>
        <dbReference type="ARBA" id="ARBA00022475"/>
    </source>
</evidence>
<sequence>MLELAPAYAGSDPVRALYHDLRQPLGAIRVLAEADGVDPERRLALIADEVAWMGRMVESVLTDAADDDLVVVDVVACVRRALASAEPAAHCALHLHAPVEGAAATARPVALTRAIACLVDNAVRAAGPGGRVDVAVTAGDAVVEVAVRDDGPGPGGLAPQTSLGLATTRALVASCTGTFRLAPGPDGGAEAAIWLSAARDEEGVVA</sequence>
<dbReference type="InterPro" id="IPR003661">
    <property type="entry name" value="HisK_dim/P_dom"/>
</dbReference>
<evidence type="ECO:0000256" key="6">
    <source>
        <dbReference type="ARBA" id="ARBA00022741"/>
    </source>
</evidence>
<dbReference type="CDD" id="cd00075">
    <property type="entry name" value="HATPase"/>
    <property type="match status" value="1"/>
</dbReference>